<feature type="non-terminal residue" evidence="2">
    <location>
        <position position="527"/>
    </location>
</feature>
<evidence type="ECO:0000313" key="3">
    <source>
        <dbReference type="Proteomes" id="UP001279410"/>
    </source>
</evidence>
<accession>A0AAD3RBG9</accession>
<feature type="compositionally biased region" description="Polar residues" evidence="1">
    <location>
        <begin position="337"/>
        <end position="356"/>
    </location>
</feature>
<feature type="compositionally biased region" description="Pro residues" evidence="1">
    <location>
        <begin position="457"/>
        <end position="480"/>
    </location>
</feature>
<feature type="compositionally biased region" description="Polar residues" evidence="1">
    <location>
        <begin position="17"/>
        <end position="42"/>
    </location>
</feature>
<gene>
    <name evidence="2" type="ORF">AKAME5_001363300</name>
</gene>
<feature type="region of interest" description="Disordered" evidence="1">
    <location>
        <begin position="12"/>
        <end position="63"/>
    </location>
</feature>
<keyword evidence="3" id="KW-1185">Reference proteome</keyword>
<dbReference type="EMBL" id="BRZM01000049">
    <property type="protein sequence ID" value="GLD61860.1"/>
    <property type="molecule type" value="Genomic_DNA"/>
</dbReference>
<sequence length="527" mass="55650">MLDFTIPIRQTPLKSLEVSSQRPSGSQHDESCSSSDTVTTADDPTLLQDHTSEEGSHVSPEDSLAPVAGFLAPASRSWKKSGQTGASRSANVRGCGHLHSFLCSRTGGMNIVPGSVQRVQKKTSTMSLTISSSAASSREFSLPSQLLLSSSLLTQRHSSLVQPLCVSPQRRSCTLVITEAFPEDSGLFLNVAQPFGTLPLLSHAGSLQQPEAAGDRGYSPQETVSLKQEREAVFQQEISAIQQRGLSPGCLTYEPPPEWPDSPLEDNIPADFPEPQLANHSLRDSFVTGRGEALSLEGQGHQRSRSRACHPALLSAPHRHRASTDPAHVSVSKLNQNQAHSSAQTQIQTQANGTGKSSSSSLSSPFPPRLCCASSSSTAPCSIPLPPSPSSLPTTMRLHHHPDPQCPQCHCLGSATLLANQTHASAPACHLCSVLPPSPLCFLPAQTFSQLQPPTPLHLPPAPHFPPASTPMGLLPPLPPSAASQCPLLPPISSSTPPLSNSPTPQQSEQSTSAVVSCLPATKGHLT</sequence>
<protein>
    <submittedName>
        <fullName evidence="2">Myopalladin-like isoform X1</fullName>
    </submittedName>
</protein>
<feature type="region of interest" description="Disordered" evidence="1">
    <location>
        <begin position="457"/>
        <end position="527"/>
    </location>
</feature>
<reference evidence="2" key="1">
    <citation type="submission" date="2022-08" db="EMBL/GenBank/DDBJ databases">
        <title>Genome sequencing of akame (Lates japonicus).</title>
        <authorList>
            <person name="Hashiguchi Y."/>
            <person name="Takahashi H."/>
        </authorList>
    </citation>
    <scope>NUCLEOTIDE SEQUENCE</scope>
    <source>
        <strain evidence="2">Kochi</strain>
    </source>
</reference>
<proteinExistence type="predicted"/>
<dbReference type="Proteomes" id="UP001279410">
    <property type="component" value="Unassembled WGS sequence"/>
</dbReference>
<evidence type="ECO:0000256" key="1">
    <source>
        <dbReference type="SAM" id="MobiDB-lite"/>
    </source>
</evidence>
<feature type="region of interest" description="Disordered" evidence="1">
    <location>
        <begin position="255"/>
        <end position="276"/>
    </location>
</feature>
<feature type="compositionally biased region" description="Low complexity" evidence="1">
    <location>
        <begin position="481"/>
        <end position="513"/>
    </location>
</feature>
<feature type="region of interest" description="Disordered" evidence="1">
    <location>
        <begin position="337"/>
        <end position="363"/>
    </location>
</feature>
<feature type="compositionally biased region" description="Basic and acidic residues" evidence="1">
    <location>
        <begin position="50"/>
        <end position="60"/>
    </location>
</feature>
<evidence type="ECO:0000313" key="2">
    <source>
        <dbReference type="EMBL" id="GLD61860.1"/>
    </source>
</evidence>
<dbReference type="AlphaFoldDB" id="A0AAD3RBG9"/>
<name>A0AAD3RBG9_LATJO</name>
<organism evidence="2 3">
    <name type="scientific">Lates japonicus</name>
    <name type="common">Japanese lates</name>
    <dbReference type="NCBI Taxonomy" id="270547"/>
    <lineage>
        <taxon>Eukaryota</taxon>
        <taxon>Metazoa</taxon>
        <taxon>Chordata</taxon>
        <taxon>Craniata</taxon>
        <taxon>Vertebrata</taxon>
        <taxon>Euteleostomi</taxon>
        <taxon>Actinopterygii</taxon>
        <taxon>Neopterygii</taxon>
        <taxon>Teleostei</taxon>
        <taxon>Neoteleostei</taxon>
        <taxon>Acanthomorphata</taxon>
        <taxon>Carangaria</taxon>
        <taxon>Carangaria incertae sedis</taxon>
        <taxon>Centropomidae</taxon>
        <taxon>Lates</taxon>
    </lineage>
</organism>
<comment type="caution">
    <text evidence="2">The sequence shown here is derived from an EMBL/GenBank/DDBJ whole genome shotgun (WGS) entry which is preliminary data.</text>
</comment>